<evidence type="ECO:0000313" key="3">
    <source>
        <dbReference type="Proteomes" id="UP001597116"/>
    </source>
</evidence>
<dbReference type="Gene3D" id="3.10.450.50">
    <property type="match status" value="1"/>
</dbReference>
<feature type="domain" description="DUF4440" evidence="1">
    <location>
        <begin position="7"/>
        <end position="114"/>
    </location>
</feature>
<dbReference type="InterPro" id="IPR032710">
    <property type="entry name" value="NTF2-like_dom_sf"/>
</dbReference>
<evidence type="ECO:0000313" key="2">
    <source>
        <dbReference type="EMBL" id="MFD1139972.1"/>
    </source>
</evidence>
<evidence type="ECO:0000259" key="1">
    <source>
        <dbReference type="Pfam" id="PF14534"/>
    </source>
</evidence>
<dbReference type="InterPro" id="IPR027843">
    <property type="entry name" value="DUF4440"/>
</dbReference>
<gene>
    <name evidence="2" type="ORF">ACFQ4C_02595</name>
</gene>
<protein>
    <submittedName>
        <fullName evidence="2">Nuclear transport factor 2 family protein</fullName>
    </submittedName>
</protein>
<proteinExistence type="predicted"/>
<reference evidence="3" key="1">
    <citation type="journal article" date="2019" name="Int. J. Syst. Evol. Microbiol.">
        <title>The Global Catalogue of Microorganisms (GCM) 10K type strain sequencing project: providing services to taxonomists for standard genome sequencing and annotation.</title>
        <authorList>
            <consortium name="The Broad Institute Genomics Platform"/>
            <consortium name="The Broad Institute Genome Sequencing Center for Infectious Disease"/>
            <person name="Wu L."/>
            <person name="Ma J."/>
        </authorList>
    </citation>
    <scope>NUCLEOTIDE SEQUENCE [LARGE SCALE GENOMIC DNA]</scope>
    <source>
        <strain evidence="3">CCUG 55608</strain>
    </source>
</reference>
<sequence>MNASDQIQQVEQRLQKAMLSSDLVELDALLSDELLVTGPDGQLVGKAEDLATHRAGRLRLSALVAQETKIKLLSDDVAVVFALMSLRGTFQEQPFEGSYRYTRVWRRQKENWQIIAAHISAVA</sequence>
<accession>A0ABW3Q4L7</accession>
<keyword evidence="3" id="KW-1185">Reference proteome</keyword>
<name>A0ABW3Q4L7_9BACT</name>
<dbReference type="EMBL" id="JBHTLP010000002">
    <property type="protein sequence ID" value="MFD1139972.1"/>
    <property type="molecule type" value="Genomic_DNA"/>
</dbReference>
<dbReference type="Proteomes" id="UP001597116">
    <property type="component" value="Unassembled WGS sequence"/>
</dbReference>
<dbReference type="SUPFAM" id="SSF54427">
    <property type="entry name" value="NTF2-like"/>
    <property type="match status" value="1"/>
</dbReference>
<dbReference type="RefSeq" id="WP_265990073.1">
    <property type="nucleotide sequence ID" value="NZ_CP110973.1"/>
</dbReference>
<organism evidence="2 3">
    <name type="scientific">Larkinella insperata</name>
    <dbReference type="NCBI Taxonomy" id="332158"/>
    <lineage>
        <taxon>Bacteria</taxon>
        <taxon>Pseudomonadati</taxon>
        <taxon>Bacteroidota</taxon>
        <taxon>Cytophagia</taxon>
        <taxon>Cytophagales</taxon>
        <taxon>Spirosomataceae</taxon>
        <taxon>Larkinella</taxon>
    </lineage>
</organism>
<comment type="caution">
    <text evidence="2">The sequence shown here is derived from an EMBL/GenBank/DDBJ whole genome shotgun (WGS) entry which is preliminary data.</text>
</comment>
<dbReference type="Pfam" id="PF14534">
    <property type="entry name" value="DUF4440"/>
    <property type="match status" value="1"/>
</dbReference>